<dbReference type="InterPro" id="IPR029787">
    <property type="entry name" value="Nucleotide_cyclase"/>
</dbReference>
<evidence type="ECO:0000256" key="1">
    <source>
        <dbReference type="ARBA" id="ARBA00012528"/>
    </source>
</evidence>
<dbReference type="CDD" id="cd01949">
    <property type="entry name" value="GGDEF"/>
    <property type="match status" value="1"/>
</dbReference>
<evidence type="ECO:0000256" key="2">
    <source>
        <dbReference type="ARBA" id="ARBA00034247"/>
    </source>
</evidence>
<dbReference type="PANTHER" id="PTHR45138:SF9">
    <property type="entry name" value="DIGUANYLATE CYCLASE DGCM-RELATED"/>
    <property type="match status" value="1"/>
</dbReference>
<feature type="transmembrane region" description="Helical" evidence="4">
    <location>
        <begin position="6"/>
        <end position="30"/>
    </location>
</feature>
<feature type="transmembrane region" description="Helical" evidence="4">
    <location>
        <begin position="187"/>
        <end position="212"/>
    </location>
</feature>
<feature type="transmembrane region" description="Helical" evidence="4">
    <location>
        <begin position="96"/>
        <end position="116"/>
    </location>
</feature>
<name>A0ABS5LR89_9BURK</name>
<keyword evidence="4" id="KW-1133">Transmembrane helix</keyword>
<dbReference type="Gene3D" id="3.30.70.270">
    <property type="match status" value="1"/>
</dbReference>
<keyword evidence="7" id="KW-1185">Reference proteome</keyword>
<dbReference type="InterPro" id="IPR043128">
    <property type="entry name" value="Rev_trsase/Diguanyl_cyclase"/>
</dbReference>
<protein>
    <recommendedName>
        <fullName evidence="1">diguanylate cyclase</fullName>
        <ecNumber evidence="1">2.7.7.65</ecNumber>
    </recommendedName>
</protein>
<feature type="transmembrane region" description="Helical" evidence="4">
    <location>
        <begin position="37"/>
        <end position="59"/>
    </location>
</feature>
<dbReference type="PROSITE" id="PS50887">
    <property type="entry name" value="GGDEF"/>
    <property type="match status" value="1"/>
</dbReference>
<evidence type="ECO:0000256" key="4">
    <source>
        <dbReference type="SAM" id="Phobius"/>
    </source>
</evidence>
<dbReference type="Pfam" id="PF00990">
    <property type="entry name" value="GGDEF"/>
    <property type="match status" value="1"/>
</dbReference>
<sequence>MTGINELLLVLAPPLAILFLSAVLIGAWLVHRSQRFLLWQACAYTLTALALGAQTLFPFEVLNRFALLIGSFYLLSAWCLGNSWAQRWRISPQPQLASWIAIVALISLYHFCWVDANEWGQLSSISLGCSLVLLLPILRARTKTNAFDWLDKSLLWLSIILAIFTLTQPVFMWMQDYSDLRLPLMPLSWTLTLVSAHGFALLFTFVMSAIAAKQAWDELSKERNVDGLTQLPNRCSFRQQAHKRIEDSRYFPLAMVVCAIDHFKQINDSLGHKRGDKVLQFISATLQEHARERDLVARFDGEKFAMLLTEITQKEAKQIAHRIRRDLATQNTVLPAGYQATMSFGIATFAKSTKFEQAMTEAEQLLCQAKNAGRDQIRVSGADYPDPSRDINTQRNKQAT</sequence>
<gene>
    <name evidence="6" type="ORF">DJFAAGMI_01309</name>
</gene>
<feature type="domain" description="GGDEF" evidence="5">
    <location>
        <begin position="251"/>
        <end position="382"/>
    </location>
</feature>
<dbReference type="SUPFAM" id="SSF55073">
    <property type="entry name" value="Nucleotide cyclase"/>
    <property type="match status" value="1"/>
</dbReference>
<feature type="region of interest" description="Disordered" evidence="3">
    <location>
        <begin position="377"/>
        <end position="400"/>
    </location>
</feature>
<feature type="compositionally biased region" description="Polar residues" evidence="3">
    <location>
        <begin position="390"/>
        <end position="400"/>
    </location>
</feature>
<evidence type="ECO:0000313" key="7">
    <source>
        <dbReference type="Proteomes" id="UP001647436"/>
    </source>
</evidence>
<organism evidence="6 7">
    <name type="scientific">Comamonas brasiliensis</name>
    <dbReference type="NCBI Taxonomy" id="1812482"/>
    <lineage>
        <taxon>Bacteria</taxon>
        <taxon>Pseudomonadati</taxon>
        <taxon>Pseudomonadota</taxon>
        <taxon>Betaproteobacteria</taxon>
        <taxon>Burkholderiales</taxon>
        <taxon>Comamonadaceae</taxon>
        <taxon>Comamonas</taxon>
    </lineage>
</organism>
<keyword evidence="4" id="KW-0812">Transmembrane</keyword>
<feature type="transmembrane region" description="Helical" evidence="4">
    <location>
        <begin position="65"/>
        <end position="84"/>
    </location>
</feature>
<proteinExistence type="predicted"/>
<accession>A0ABS5LR89</accession>
<dbReference type="EC" id="2.7.7.65" evidence="1"/>
<comment type="caution">
    <text evidence="6">The sequence shown here is derived from an EMBL/GenBank/DDBJ whole genome shotgun (WGS) entry which is preliminary data.</text>
</comment>
<evidence type="ECO:0000256" key="3">
    <source>
        <dbReference type="SAM" id="MobiDB-lite"/>
    </source>
</evidence>
<feature type="transmembrane region" description="Helical" evidence="4">
    <location>
        <begin position="122"/>
        <end position="142"/>
    </location>
</feature>
<dbReference type="SMART" id="SM00267">
    <property type="entry name" value="GGDEF"/>
    <property type="match status" value="1"/>
</dbReference>
<dbReference type="EMBL" id="JAANES010000001">
    <property type="protein sequence ID" value="MBS3018577.1"/>
    <property type="molecule type" value="Genomic_DNA"/>
</dbReference>
<dbReference type="NCBIfam" id="TIGR00254">
    <property type="entry name" value="GGDEF"/>
    <property type="match status" value="1"/>
</dbReference>
<comment type="catalytic activity">
    <reaction evidence="2">
        <text>2 GTP = 3',3'-c-di-GMP + 2 diphosphate</text>
        <dbReference type="Rhea" id="RHEA:24898"/>
        <dbReference type="ChEBI" id="CHEBI:33019"/>
        <dbReference type="ChEBI" id="CHEBI:37565"/>
        <dbReference type="ChEBI" id="CHEBI:58805"/>
        <dbReference type="EC" id="2.7.7.65"/>
    </reaction>
</comment>
<dbReference type="InterPro" id="IPR000160">
    <property type="entry name" value="GGDEF_dom"/>
</dbReference>
<dbReference type="PANTHER" id="PTHR45138">
    <property type="entry name" value="REGULATORY COMPONENTS OF SENSORY TRANSDUCTION SYSTEM"/>
    <property type="match status" value="1"/>
</dbReference>
<evidence type="ECO:0000313" key="6">
    <source>
        <dbReference type="EMBL" id="MBS3018577.1"/>
    </source>
</evidence>
<evidence type="ECO:0000259" key="5">
    <source>
        <dbReference type="PROSITE" id="PS50887"/>
    </source>
</evidence>
<dbReference type="Proteomes" id="UP001647436">
    <property type="component" value="Unassembled WGS sequence"/>
</dbReference>
<dbReference type="RefSeq" id="WP_211456765.1">
    <property type="nucleotide sequence ID" value="NZ_JAANES010000001.1"/>
</dbReference>
<reference evidence="6 7" key="1">
    <citation type="submission" date="2020-03" db="EMBL/GenBank/DDBJ databases">
        <title>The role of nitrogen metabolism on polyethylene biodegradation.</title>
        <authorList>
            <person name="Peixoto J."/>
            <person name="Vizzotto C.S."/>
            <person name="Ramos A."/>
            <person name="Alves G."/>
            <person name="Steindorff A."/>
            <person name="Kruger R."/>
        </authorList>
    </citation>
    <scope>NUCLEOTIDE SEQUENCE [LARGE SCALE GENOMIC DNA]</scope>
    <source>
        <strain evidence="6 7">PE63</strain>
    </source>
</reference>
<feature type="transmembrane region" description="Helical" evidence="4">
    <location>
        <begin position="154"/>
        <end position="175"/>
    </location>
</feature>
<keyword evidence="4" id="KW-0472">Membrane</keyword>
<dbReference type="InterPro" id="IPR050469">
    <property type="entry name" value="Diguanylate_Cyclase"/>
</dbReference>